<dbReference type="OrthoDB" id="580988at2"/>
<gene>
    <name evidence="1" type="ORF">FB560_1085</name>
</gene>
<evidence type="ECO:0000313" key="2">
    <source>
        <dbReference type="Proteomes" id="UP000317209"/>
    </source>
</evidence>
<protein>
    <submittedName>
        <fullName evidence="1">Uncharacterized protein DUF4238</fullName>
    </submittedName>
</protein>
<dbReference type="Proteomes" id="UP000317209">
    <property type="component" value="Unassembled WGS sequence"/>
</dbReference>
<organism evidence="1 2">
    <name type="scientific">Microbacterium saperdae</name>
    <dbReference type="NCBI Taxonomy" id="69368"/>
    <lineage>
        <taxon>Bacteria</taxon>
        <taxon>Bacillati</taxon>
        <taxon>Actinomycetota</taxon>
        <taxon>Actinomycetes</taxon>
        <taxon>Micrococcales</taxon>
        <taxon>Microbacteriaceae</taxon>
        <taxon>Microbacterium</taxon>
    </lineage>
</organism>
<proteinExistence type="predicted"/>
<evidence type="ECO:0000313" key="1">
    <source>
        <dbReference type="EMBL" id="TQL85469.1"/>
    </source>
</evidence>
<dbReference type="AlphaFoldDB" id="A0A543BKW4"/>
<dbReference type="EMBL" id="VFOX01000001">
    <property type="protein sequence ID" value="TQL85469.1"/>
    <property type="molecule type" value="Genomic_DNA"/>
</dbReference>
<keyword evidence="2" id="KW-1185">Reference proteome</keyword>
<dbReference type="RefSeq" id="WP_141871413.1">
    <property type="nucleotide sequence ID" value="NZ_VFOX01000001.1"/>
</dbReference>
<dbReference type="InterPro" id="IPR025332">
    <property type="entry name" value="DUF4238"/>
</dbReference>
<reference evidence="1 2" key="1">
    <citation type="submission" date="2019-06" db="EMBL/GenBank/DDBJ databases">
        <title>Sequencing the genomes of 1000 actinobacteria strains.</title>
        <authorList>
            <person name="Klenk H.-P."/>
        </authorList>
    </citation>
    <scope>NUCLEOTIDE SEQUENCE [LARGE SCALE GENOMIC DNA]</scope>
    <source>
        <strain evidence="1 2">DSM 20169</strain>
    </source>
</reference>
<dbReference type="Pfam" id="PF14022">
    <property type="entry name" value="DUF4238"/>
    <property type="match status" value="1"/>
</dbReference>
<sequence length="347" mass="38115">MGTPGPAAKRHHYVPQFHLRGFADGETITTVELPGDRSYNQPVRKAAAENHLYSLPGHPDGADVFEKALSQLEGEVAGIFADIASGTWPLDEESRGSLAYYVALQMARGPEQRRNSENLARQATRMEIGYGGRAGVKGWAKKNLGLEVDDATAARLWDEAMRPEGPPIKISTAAHIEQALEIAESLLTYMSGRPWSLVRFDKRSLILSDVPVGLVRRPDEEDSWMGVGVMTAWGITFPLTRKLGLLMNDPDLVIDKGIPVEKVRAGAFDFVQIGTTAMERIFNEHTASSASLRLFHHPEDARFVPSGLPDPSPVTMSLQGTPKEYSGEPYILPHIPKANRSVPDQDE</sequence>
<comment type="caution">
    <text evidence="1">The sequence shown here is derived from an EMBL/GenBank/DDBJ whole genome shotgun (WGS) entry which is preliminary data.</text>
</comment>
<accession>A0A543BKW4</accession>
<name>A0A543BKW4_9MICO</name>